<dbReference type="EMBL" id="LVYV01000001">
    <property type="protein sequence ID" value="KZD25165.1"/>
    <property type="molecule type" value="Genomic_DNA"/>
</dbReference>
<dbReference type="RefSeq" id="WP_068729145.1">
    <property type="nucleotide sequence ID" value="NZ_LVYV01000001.1"/>
</dbReference>
<accession>A0A164AR13</accession>
<dbReference type="Gene3D" id="3.40.30.10">
    <property type="entry name" value="Glutaredoxin"/>
    <property type="match status" value="1"/>
</dbReference>
<dbReference type="GO" id="GO:0005737">
    <property type="term" value="C:cytoplasm"/>
    <property type="evidence" value="ECO:0007669"/>
    <property type="project" value="TreeGrafter"/>
</dbReference>
<keyword evidence="2" id="KW-0808">Transferase</keyword>
<dbReference type="Pfam" id="PF13417">
    <property type="entry name" value="GST_N_3"/>
    <property type="match status" value="1"/>
</dbReference>
<gene>
    <name evidence="2" type="ORF">A4A58_01445</name>
</gene>
<dbReference type="PANTHER" id="PTHR43968:SF6">
    <property type="entry name" value="GLUTATHIONE S-TRANSFERASE OMEGA"/>
    <property type="match status" value="1"/>
</dbReference>
<organism evidence="2 3">
    <name type="scientific">Tardiphaga robiniae</name>
    <dbReference type="NCBI Taxonomy" id="943830"/>
    <lineage>
        <taxon>Bacteria</taxon>
        <taxon>Pseudomonadati</taxon>
        <taxon>Pseudomonadota</taxon>
        <taxon>Alphaproteobacteria</taxon>
        <taxon>Hyphomicrobiales</taxon>
        <taxon>Nitrobacteraceae</taxon>
        <taxon>Tardiphaga</taxon>
    </lineage>
</organism>
<dbReference type="InterPro" id="IPR036249">
    <property type="entry name" value="Thioredoxin-like_sf"/>
</dbReference>
<dbReference type="CDD" id="cd03205">
    <property type="entry name" value="GST_C_6"/>
    <property type="match status" value="1"/>
</dbReference>
<evidence type="ECO:0000313" key="3">
    <source>
        <dbReference type="Proteomes" id="UP000076574"/>
    </source>
</evidence>
<comment type="caution">
    <text evidence="2">The sequence shown here is derived from an EMBL/GenBank/DDBJ whole genome shotgun (WGS) entry which is preliminary data.</text>
</comment>
<protein>
    <submittedName>
        <fullName evidence="2">Glutathione S-transferase</fullName>
    </submittedName>
</protein>
<dbReference type="PROSITE" id="PS50404">
    <property type="entry name" value="GST_NTER"/>
    <property type="match status" value="1"/>
</dbReference>
<dbReference type="GO" id="GO:0016740">
    <property type="term" value="F:transferase activity"/>
    <property type="evidence" value="ECO:0007669"/>
    <property type="project" value="UniProtKB-KW"/>
</dbReference>
<dbReference type="OrthoDB" id="9795329at2"/>
<reference evidence="2 3" key="1">
    <citation type="submission" date="2016-03" db="EMBL/GenBank/DDBJ databases">
        <title>Microsymbionts genomes from the relict species Vavilovia formosa (Stev.) Fed.</title>
        <authorList>
            <person name="Kopat V."/>
            <person name="Chirak E."/>
            <person name="Kimeklis A."/>
            <person name="Andronov E."/>
        </authorList>
    </citation>
    <scope>NUCLEOTIDE SEQUENCE [LARGE SCALE GENOMIC DNA]</scope>
    <source>
        <strain evidence="2 3">Vaf07</strain>
    </source>
</reference>
<dbReference type="Gene3D" id="1.20.1050.10">
    <property type="match status" value="1"/>
</dbReference>
<evidence type="ECO:0000313" key="2">
    <source>
        <dbReference type="EMBL" id="KZD25165.1"/>
    </source>
</evidence>
<sequence>MKLTFSPGSPFARKVRIAAIELGLIDKIELVAASVAPTQKNETYSHDISPVRKLPALILDDGNVIVDSYVITEYLDELAGGGKLIPASGPARWKVKSEHSMLQGMTDAMLLCRYEVGVRPKELLWQAWYDDQWDRAWQGLTRFENHPDILTRPMDAAQIALVCVLGYADFRFPDCGWHKAFPKLDAFHDKMLQRESVKISVPPKG</sequence>
<dbReference type="Proteomes" id="UP000076574">
    <property type="component" value="Unassembled WGS sequence"/>
</dbReference>
<keyword evidence="3" id="KW-1185">Reference proteome</keyword>
<evidence type="ECO:0000259" key="1">
    <source>
        <dbReference type="PROSITE" id="PS50404"/>
    </source>
</evidence>
<dbReference type="InterPro" id="IPR004045">
    <property type="entry name" value="Glutathione_S-Trfase_N"/>
</dbReference>
<dbReference type="PANTHER" id="PTHR43968">
    <property type="match status" value="1"/>
</dbReference>
<proteinExistence type="predicted"/>
<dbReference type="InterPro" id="IPR050983">
    <property type="entry name" value="GST_Omega/HSP26"/>
</dbReference>
<feature type="domain" description="GST N-terminal" evidence="1">
    <location>
        <begin position="1"/>
        <end position="83"/>
    </location>
</feature>
<name>A0A164AR13_9BRAD</name>
<dbReference type="AlphaFoldDB" id="A0A164AR13"/>
<dbReference type="InterPro" id="IPR036282">
    <property type="entry name" value="Glutathione-S-Trfase_C_sf"/>
</dbReference>
<dbReference type="SUPFAM" id="SSF52833">
    <property type="entry name" value="Thioredoxin-like"/>
    <property type="match status" value="1"/>
</dbReference>
<dbReference type="SUPFAM" id="SSF47616">
    <property type="entry name" value="GST C-terminal domain-like"/>
    <property type="match status" value="1"/>
</dbReference>
<dbReference type="STRING" id="943830.A4A58_01445"/>